<feature type="modified residue" description="4-aspartylphosphate" evidence="2">
    <location>
        <position position="55"/>
    </location>
</feature>
<sequence length="119" mass="12989">MNHPRILVAEDEFIVAFDLCDTVEEAGFEVEGPHSEISTAMLAVQKSRPDLAILDVELEDGDAFPLAEALMAEDVPVIFHSGQFTPEEVRRRYPAAIACSKPCPPSVMLAKVQKALSAH</sequence>
<protein>
    <submittedName>
        <fullName evidence="4">Response regulator</fullName>
    </submittedName>
</protein>
<comment type="caution">
    <text evidence="4">The sequence shown here is derived from an EMBL/GenBank/DDBJ whole genome shotgun (WGS) entry which is preliminary data.</text>
</comment>
<proteinExistence type="predicted"/>
<dbReference type="InterPro" id="IPR050595">
    <property type="entry name" value="Bact_response_regulator"/>
</dbReference>
<dbReference type="SUPFAM" id="SSF52172">
    <property type="entry name" value="CheY-like"/>
    <property type="match status" value="1"/>
</dbReference>
<keyword evidence="5" id="KW-1185">Reference proteome</keyword>
<evidence type="ECO:0000313" key="5">
    <source>
        <dbReference type="Proteomes" id="UP000285092"/>
    </source>
</evidence>
<dbReference type="Gene3D" id="3.40.50.2300">
    <property type="match status" value="1"/>
</dbReference>
<dbReference type="GO" id="GO:0000160">
    <property type="term" value="P:phosphorelay signal transduction system"/>
    <property type="evidence" value="ECO:0007669"/>
    <property type="project" value="InterPro"/>
</dbReference>
<keyword evidence="1 2" id="KW-0597">Phosphoprotein</keyword>
<dbReference type="RefSeq" id="WP_119514253.1">
    <property type="nucleotide sequence ID" value="NZ_QXFK01000018.1"/>
</dbReference>
<dbReference type="Proteomes" id="UP000285092">
    <property type="component" value="Unassembled WGS sequence"/>
</dbReference>
<gene>
    <name evidence="4" type="ORF">D2V04_11680</name>
</gene>
<evidence type="ECO:0000256" key="2">
    <source>
        <dbReference type="PROSITE-ProRule" id="PRU00169"/>
    </source>
</evidence>
<dbReference type="PANTHER" id="PTHR44591">
    <property type="entry name" value="STRESS RESPONSE REGULATOR PROTEIN 1"/>
    <property type="match status" value="1"/>
</dbReference>
<evidence type="ECO:0000259" key="3">
    <source>
        <dbReference type="PROSITE" id="PS50110"/>
    </source>
</evidence>
<accession>A0A418NGI0</accession>
<dbReference type="OrthoDB" id="7774278at2"/>
<dbReference type="InterPro" id="IPR011006">
    <property type="entry name" value="CheY-like_superfamily"/>
</dbReference>
<organism evidence="4 5">
    <name type="scientific">Pelagerythrobacter aerophilus</name>
    <dbReference type="NCBI Taxonomy" id="2306995"/>
    <lineage>
        <taxon>Bacteria</taxon>
        <taxon>Pseudomonadati</taxon>
        <taxon>Pseudomonadota</taxon>
        <taxon>Alphaproteobacteria</taxon>
        <taxon>Sphingomonadales</taxon>
        <taxon>Erythrobacteraceae</taxon>
        <taxon>Pelagerythrobacter</taxon>
    </lineage>
</organism>
<feature type="domain" description="Response regulatory" evidence="3">
    <location>
        <begin position="5"/>
        <end position="116"/>
    </location>
</feature>
<evidence type="ECO:0000313" key="4">
    <source>
        <dbReference type="EMBL" id="RIV77175.1"/>
    </source>
</evidence>
<reference evidence="4 5" key="1">
    <citation type="submission" date="2018-08" db="EMBL/GenBank/DDBJ databases">
        <title>Altererythrobacter sp.Ery1 and Ery12, the genome sequencing of novel strains in genus Alterythrobacter.</title>
        <authorList>
            <person name="Cheng H."/>
            <person name="Wu Y.-H."/>
            <person name="Fang C."/>
            <person name="Xu X.-W."/>
        </authorList>
    </citation>
    <scope>NUCLEOTIDE SEQUENCE [LARGE SCALE GENOMIC DNA]</scope>
    <source>
        <strain evidence="4 5">Ery1</strain>
    </source>
</reference>
<dbReference type="AlphaFoldDB" id="A0A418NGI0"/>
<dbReference type="SMART" id="SM00448">
    <property type="entry name" value="REC"/>
    <property type="match status" value="1"/>
</dbReference>
<evidence type="ECO:0000256" key="1">
    <source>
        <dbReference type="ARBA" id="ARBA00022553"/>
    </source>
</evidence>
<dbReference type="PROSITE" id="PS50110">
    <property type="entry name" value="RESPONSE_REGULATORY"/>
    <property type="match status" value="1"/>
</dbReference>
<name>A0A418NGI0_9SPHN</name>
<dbReference type="Pfam" id="PF00072">
    <property type="entry name" value="Response_reg"/>
    <property type="match status" value="1"/>
</dbReference>
<dbReference type="EMBL" id="QXFK01000018">
    <property type="protein sequence ID" value="RIV77175.1"/>
    <property type="molecule type" value="Genomic_DNA"/>
</dbReference>
<dbReference type="PANTHER" id="PTHR44591:SF24">
    <property type="entry name" value="PROTEIN-GLUTAMATE METHYLESTERASE_PROTEIN-GLUTAMINE GLUTAMINASE 1"/>
    <property type="match status" value="1"/>
</dbReference>
<dbReference type="InterPro" id="IPR001789">
    <property type="entry name" value="Sig_transdc_resp-reg_receiver"/>
</dbReference>